<sequence>MKKSLLFSLVIAAILPAAASASDSAVIQQANRSIAEPIAATAPASLPARANVEAKNVLGHSAALTQAEFVLMARANQTAQLPETQHHLDTPKQPADW</sequence>
<keyword evidence="1" id="KW-0732">Signal</keyword>
<evidence type="ECO:0000256" key="1">
    <source>
        <dbReference type="SAM" id="SignalP"/>
    </source>
</evidence>
<accession>A0ABP7L4M7</accession>
<gene>
    <name evidence="2" type="ORF">GCM10022228_00150</name>
</gene>
<evidence type="ECO:0000313" key="2">
    <source>
        <dbReference type="EMBL" id="GAA3892952.1"/>
    </source>
</evidence>
<keyword evidence="3" id="KW-1185">Reference proteome</keyword>
<comment type="caution">
    <text evidence="2">The sequence shown here is derived from an EMBL/GenBank/DDBJ whole genome shotgun (WGS) entry which is preliminary data.</text>
</comment>
<dbReference type="Proteomes" id="UP001500133">
    <property type="component" value="Unassembled WGS sequence"/>
</dbReference>
<protein>
    <recommendedName>
        <fullName evidence="4">DUF4148 domain-containing protein</fullName>
    </recommendedName>
</protein>
<feature type="signal peptide" evidence="1">
    <location>
        <begin position="1"/>
        <end position="19"/>
    </location>
</feature>
<evidence type="ECO:0000313" key="3">
    <source>
        <dbReference type="Proteomes" id="UP001500133"/>
    </source>
</evidence>
<dbReference type="RefSeq" id="WP_344701041.1">
    <property type="nucleotide sequence ID" value="NZ_BAAAZT010000003.1"/>
</dbReference>
<name>A0ABP7L4M7_9GAMM</name>
<dbReference type="EMBL" id="BAAAZT010000003">
    <property type="protein sequence ID" value="GAA3892952.1"/>
    <property type="molecule type" value="Genomic_DNA"/>
</dbReference>
<organism evidence="2 3">
    <name type="scientific">Halomonas cibimaris</name>
    <dbReference type="NCBI Taxonomy" id="657012"/>
    <lineage>
        <taxon>Bacteria</taxon>
        <taxon>Pseudomonadati</taxon>
        <taxon>Pseudomonadota</taxon>
        <taxon>Gammaproteobacteria</taxon>
        <taxon>Oceanospirillales</taxon>
        <taxon>Halomonadaceae</taxon>
        <taxon>Halomonas</taxon>
    </lineage>
</organism>
<evidence type="ECO:0008006" key="4">
    <source>
        <dbReference type="Google" id="ProtNLM"/>
    </source>
</evidence>
<reference evidence="3" key="1">
    <citation type="journal article" date="2019" name="Int. J. Syst. Evol. Microbiol.">
        <title>The Global Catalogue of Microorganisms (GCM) 10K type strain sequencing project: providing services to taxonomists for standard genome sequencing and annotation.</title>
        <authorList>
            <consortium name="The Broad Institute Genomics Platform"/>
            <consortium name="The Broad Institute Genome Sequencing Center for Infectious Disease"/>
            <person name="Wu L."/>
            <person name="Ma J."/>
        </authorList>
    </citation>
    <scope>NUCLEOTIDE SEQUENCE [LARGE SCALE GENOMIC DNA]</scope>
    <source>
        <strain evidence="3">JCM 16914</strain>
    </source>
</reference>
<proteinExistence type="predicted"/>
<feature type="chain" id="PRO_5045786067" description="DUF4148 domain-containing protein" evidence="1">
    <location>
        <begin position="20"/>
        <end position="97"/>
    </location>
</feature>